<feature type="transmembrane region" description="Helical" evidence="1">
    <location>
        <begin position="12"/>
        <end position="34"/>
    </location>
</feature>
<dbReference type="Gene3D" id="3.40.50.1820">
    <property type="entry name" value="alpha/beta hydrolase"/>
    <property type="match status" value="1"/>
</dbReference>
<dbReference type="SUPFAM" id="SSF53474">
    <property type="entry name" value="alpha/beta-Hydrolases"/>
    <property type="match status" value="1"/>
</dbReference>
<keyword evidence="1" id="KW-1133">Transmembrane helix</keyword>
<dbReference type="Proteomes" id="UP000203229">
    <property type="component" value="Chromosome"/>
</dbReference>
<dbReference type="RefSeq" id="WP_094048289.1">
    <property type="nucleotide sequence ID" value="NZ_CP022535.1"/>
</dbReference>
<organism evidence="3 4">
    <name type="scientific">Spiroplasma corruscae</name>
    <dbReference type="NCBI Taxonomy" id="216934"/>
    <lineage>
        <taxon>Bacteria</taxon>
        <taxon>Bacillati</taxon>
        <taxon>Mycoplasmatota</taxon>
        <taxon>Mollicutes</taxon>
        <taxon>Entomoplasmatales</taxon>
        <taxon>Spiroplasmataceae</taxon>
        <taxon>Spiroplasma</taxon>
    </lineage>
</organism>
<dbReference type="Pfam" id="PF12146">
    <property type="entry name" value="Hydrolase_4"/>
    <property type="match status" value="1"/>
</dbReference>
<dbReference type="InterPro" id="IPR022742">
    <property type="entry name" value="Hydrolase_4"/>
</dbReference>
<sequence length="316" mass="37404">MKMFKDYNLNLILTIVIVSIIFLCLLIVNTRLILVKRIKTKVKPLVKSELVKKKFFRTSDNYQLKWLGEIKKESSHIILGVHDFGMSRKSFIDTEMYINKYYKNISFLSYDQRNFGENENCNKFNYGYLINDLREIIIYLENKYPDKKLILLGEGFGSSLSSYFVNHSYVNKVILSSIYVKQFNKISFSIIIKFLFSFLFTYNIKINNKLYGEDCTNNSQYAKKLGELLQRKKSIKEFMQISKINKKLASNINKKEKSVVFLLPLNDVFISKKWLLTNLRDISNKKFQIIKFEKNKHFLLNDLNNKEIVETILKDI</sequence>
<proteinExistence type="predicted"/>
<reference evidence="3 4" key="1">
    <citation type="submission" date="2017-07" db="EMBL/GenBank/DDBJ databases">
        <title>Complete genome sequence of Spiroplasma corruscae EC-1 (DSM 19793).</title>
        <authorList>
            <person name="Tsai Y.-M."/>
            <person name="Lo W.-S."/>
            <person name="Kuo C.-H."/>
        </authorList>
    </citation>
    <scope>NUCLEOTIDE SEQUENCE [LARGE SCALE GENOMIC DNA]</scope>
    <source>
        <strain evidence="3 4">EC-1</strain>
    </source>
</reference>
<dbReference type="KEGG" id="scou:SCORR_v1c01990"/>
<accession>A0A222ENW1</accession>
<name>A0A222ENW1_9MOLU</name>
<evidence type="ECO:0000313" key="4">
    <source>
        <dbReference type="Proteomes" id="UP000203229"/>
    </source>
</evidence>
<keyword evidence="1" id="KW-0812">Transmembrane</keyword>
<keyword evidence="4" id="KW-1185">Reference proteome</keyword>
<evidence type="ECO:0000259" key="2">
    <source>
        <dbReference type="Pfam" id="PF12146"/>
    </source>
</evidence>
<dbReference type="AlphaFoldDB" id="A0A222ENW1"/>
<protein>
    <recommendedName>
        <fullName evidence="2">Serine aminopeptidase S33 domain-containing protein</fullName>
    </recommendedName>
</protein>
<dbReference type="EMBL" id="CP022535">
    <property type="protein sequence ID" value="ASP27974.1"/>
    <property type="molecule type" value="Genomic_DNA"/>
</dbReference>
<feature type="domain" description="Serine aminopeptidase S33" evidence="2">
    <location>
        <begin position="103"/>
        <end position="303"/>
    </location>
</feature>
<keyword evidence="1" id="KW-0472">Membrane</keyword>
<dbReference type="InterPro" id="IPR029058">
    <property type="entry name" value="AB_hydrolase_fold"/>
</dbReference>
<dbReference type="OrthoDB" id="390246at2"/>
<gene>
    <name evidence="3" type="ORF">SCORR_v1c01990</name>
</gene>
<evidence type="ECO:0000256" key="1">
    <source>
        <dbReference type="SAM" id="Phobius"/>
    </source>
</evidence>
<evidence type="ECO:0000313" key="3">
    <source>
        <dbReference type="EMBL" id="ASP27974.1"/>
    </source>
</evidence>